<name>A0A8T3ACN0_DENNO</name>
<comment type="caution">
    <text evidence="2">The sequence shown here is derived from an EMBL/GenBank/DDBJ whole genome shotgun (WGS) entry which is preliminary data.</text>
</comment>
<dbReference type="Proteomes" id="UP000829196">
    <property type="component" value="Unassembled WGS sequence"/>
</dbReference>
<evidence type="ECO:0000313" key="2">
    <source>
        <dbReference type="EMBL" id="KAI0494167.1"/>
    </source>
</evidence>
<proteinExistence type="predicted"/>
<protein>
    <submittedName>
        <fullName evidence="2">Uncharacterized protein</fullName>
    </submittedName>
</protein>
<feature type="transmembrane region" description="Helical" evidence="1">
    <location>
        <begin position="12"/>
        <end position="33"/>
    </location>
</feature>
<organism evidence="2 3">
    <name type="scientific">Dendrobium nobile</name>
    <name type="common">Orchid</name>
    <dbReference type="NCBI Taxonomy" id="94219"/>
    <lineage>
        <taxon>Eukaryota</taxon>
        <taxon>Viridiplantae</taxon>
        <taxon>Streptophyta</taxon>
        <taxon>Embryophyta</taxon>
        <taxon>Tracheophyta</taxon>
        <taxon>Spermatophyta</taxon>
        <taxon>Magnoliopsida</taxon>
        <taxon>Liliopsida</taxon>
        <taxon>Asparagales</taxon>
        <taxon>Orchidaceae</taxon>
        <taxon>Epidendroideae</taxon>
        <taxon>Malaxideae</taxon>
        <taxon>Dendrobiinae</taxon>
        <taxon>Dendrobium</taxon>
    </lineage>
</organism>
<sequence length="52" mass="6141">MHLSFEWHLRSFVYFSSTCLARYIGVIGLLEAFKWLRHMLCAMGNSLLAWSF</sequence>
<keyword evidence="1" id="KW-0472">Membrane</keyword>
<gene>
    <name evidence="2" type="ORF">KFK09_024298</name>
</gene>
<reference evidence="2" key="1">
    <citation type="journal article" date="2022" name="Front. Genet.">
        <title>Chromosome-Scale Assembly of the Dendrobium nobile Genome Provides Insights Into the Molecular Mechanism of the Biosynthesis of the Medicinal Active Ingredient of Dendrobium.</title>
        <authorList>
            <person name="Xu Q."/>
            <person name="Niu S.-C."/>
            <person name="Li K.-L."/>
            <person name="Zheng P.-J."/>
            <person name="Zhang X.-J."/>
            <person name="Jia Y."/>
            <person name="Liu Y."/>
            <person name="Niu Y.-X."/>
            <person name="Yu L.-H."/>
            <person name="Chen D.-F."/>
            <person name="Zhang G.-Q."/>
        </authorList>
    </citation>
    <scope>NUCLEOTIDE SEQUENCE</scope>
    <source>
        <tissue evidence="2">Leaf</tissue>
    </source>
</reference>
<dbReference type="AlphaFoldDB" id="A0A8T3ACN0"/>
<keyword evidence="3" id="KW-1185">Reference proteome</keyword>
<accession>A0A8T3ACN0</accession>
<keyword evidence="1" id="KW-1133">Transmembrane helix</keyword>
<evidence type="ECO:0000313" key="3">
    <source>
        <dbReference type="Proteomes" id="UP000829196"/>
    </source>
</evidence>
<dbReference type="SMR" id="A0A8T3ACN0"/>
<dbReference type="EMBL" id="JAGYWB010000017">
    <property type="protein sequence ID" value="KAI0494167.1"/>
    <property type="molecule type" value="Genomic_DNA"/>
</dbReference>
<evidence type="ECO:0000256" key="1">
    <source>
        <dbReference type="SAM" id="Phobius"/>
    </source>
</evidence>
<keyword evidence="1" id="KW-0812">Transmembrane</keyword>